<proteinExistence type="predicted"/>
<reference evidence="2 3" key="1">
    <citation type="submission" date="2023-09" db="EMBL/GenBank/DDBJ databases">
        <title>Pangenome analysis of Batrachochytrium dendrobatidis and related Chytrids.</title>
        <authorList>
            <person name="Yacoub M.N."/>
            <person name="Stajich J.E."/>
            <person name="James T.Y."/>
        </authorList>
    </citation>
    <scope>NUCLEOTIDE SEQUENCE [LARGE SCALE GENOMIC DNA]</scope>
    <source>
        <strain evidence="2 3">JEL0888</strain>
    </source>
</reference>
<feature type="compositionally biased region" description="Low complexity" evidence="1">
    <location>
        <begin position="285"/>
        <end position="296"/>
    </location>
</feature>
<comment type="caution">
    <text evidence="2">The sequence shown here is derived from an EMBL/GenBank/DDBJ whole genome shotgun (WGS) entry which is preliminary data.</text>
</comment>
<feature type="compositionally biased region" description="Polar residues" evidence="1">
    <location>
        <begin position="419"/>
        <end position="430"/>
    </location>
</feature>
<feature type="compositionally biased region" description="Low complexity" evidence="1">
    <location>
        <begin position="52"/>
        <end position="63"/>
    </location>
</feature>
<feature type="compositionally biased region" description="Polar residues" evidence="1">
    <location>
        <begin position="666"/>
        <end position="678"/>
    </location>
</feature>
<feature type="compositionally biased region" description="Polar residues" evidence="1">
    <location>
        <begin position="302"/>
        <end position="324"/>
    </location>
</feature>
<feature type="compositionally biased region" description="Low complexity" evidence="1">
    <location>
        <begin position="205"/>
        <end position="228"/>
    </location>
</feature>
<feature type="compositionally biased region" description="Pro residues" evidence="1">
    <location>
        <begin position="116"/>
        <end position="128"/>
    </location>
</feature>
<keyword evidence="3" id="KW-1185">Reference proteome</keyword>
<dbReference type="EMBL" id="JADGIZ020000023">
    <property type="protein sequence ID" value="KAL2915521.1"/>
    <property type="molecule type" value="Genomic_DNA"/>
</dbReference>
<feature type="region of interest" description="Disordered" evidence="1">
    <location>
        <begin position="622"/>
        <end position="641"/>
    </location>
</feature>
<feature type="compositionally biased region" description="Polar residues" evidence="1">
    <location>
        <begin position="494"/>
        <end position="508"/>
    </location>
</feature>
<feature type="compositionally biased region" description="Pro residues" evidence="1">
    <location>
        <begin position="252"/>
        <end position="262"/>
    </location>
</feature>
<protein>
    <submittedName>
        <fullName evidence="2">Uncharacterized protein</fullName>
    </submittedName>
</protein>
<accession>A0ABR4N7L5</accession>
<feature type="region of interest" description="Disordered" evidence="1">
    <location>
        <begin position="457"/>
        <end position="536"/>
    </location>
</feature>
<gene>
    <name evidence="2" type="ORF">HK105_204923</name>
</gene>
<feature type="compositionally biased region" description="Low complexity" evidence="1">
    <location>
        <begin position="350"/>
        <end position="385"/>
    </location>
</feature>
<feature type="compositionally biased region" description="Low complexity" evidence="1">
    <location>
        <begin position="560"/>
        <end position="572"/>
    </location>
</feature>
<evidence type="ECO:0000313" key="3">
    <source>
        <dbReference type="Proteomes" id="UP001527925"/>
    </source>
</evidence>
<sequence>MATTTAASEPPPRSPSQRAAPLHRPPKQYIDDSSDSEDDWDRWFGRPNTAMSSRPSTRASSRPRSARRLYAPTFGTFNDRQVRVMRGVHAEIIDPASVKPGAVPSLVDELASQTAPPRPTLPPPPPHAAPAASGDVRERQQGRPSVTNIVDLSPLGADFGPHSDVVEPVLYAPYQRQAGWARSSRSASRASDRLEADSPEPPEPQQQQQQPQQPRAPSAALPSAGSEPAAPPNSSDPPQARTATEARASLVPTPPGTEPPPSQSRRLRLQLAAAGSRTGSSGDVSTPTTSSRAAAAGPVPSTPQLGSSARLASSTLVALTSPTTPAAGGSRTLDVAEGQQASKPHTPTQASISSLPGSSSSSLTGATHSQPAAPSQAQAQPAGQPLLPPQGRTPSKTRSKDKLPFHVRAAISEEDDDAQQQASRVRSSADSEIPDTRWFSDLQQMLNSSDSDQHWLEGALNKISEQRPEDRRGSKHTRRRSTSLSARPTGPPVAQSTEEMARASSVTHVVQKKDGSNSTITDSTSTARSTHSTLSVADSAASVRGIVHAHHDAGAGGSGRRTSSRSSFTGSAPFQSSPLASMPLYPEENGEAEANKAPKASSGACNDQAVGAGALACSTAPEGQRLGSSQPSDGAAQAVHGPLAPEAAQDATGAPALLTNTSIQQADAGTASTPQCPETVSRAHSDLEPFPSAATRGAGPDRPDDERRRPSISRHVKISDEHDPPPAVKHVAMRGGQAPKPALKSNGGGGGGASGQRARPKSGPPGGSGDAFTLPEIAASRIPRQKSAPNERRAKAATVSGGHGRIIVESAQPVLGIQDSDARPIGTTPKELDYFLLVEKLSHVPSLTVGDIEAQAPLPGDTIPARPFDQPKPRAYSLASYAPPPAQMRAPMPALMMPRLSDPAITARDRGMTASSTETETVDESQLLDSIRELDRILTMKRGSDAAPLQAPLQAGTLK</sequence>
<feature type="region of interest" description="Disordered" evidence="1">
    <location>
        <begin position="1"/>
        <end position="73"/>
    </location>
</feature>
<organism evidence="2 3">
    <name type="scientific">Polyrhizophydium stewartii</name>
    <dbReference type="NCBI Taxonomy" id="2732419"/>
    <lineage>
        <taxon>Eukaryota</taxon>
        <taxon>Fungi</taxon>
        <taxon>Fungi incertae sedis</taxon>
        <taxon>Chytridiomycota</taxon>
        <taxon>Chytridiomycota incertae sedis</taxon>
        <taxon>Chytridiomycetes</taxon>
        <taxon>Rhizophydiales</taxon>
        <taxon>Rhizophydiales incertae sedis</taxon>
        <taxon>Polyrhizophydium</taxon>
    </lineage>
</organism>
<dbReference type="Proteomes" id="UP001527925">
    <property type="component" value="Unassembled WGS sequence"/>
</dbReference>
<name>A0ABR4N7L5_9FUNG</name>
<feature type="compositionally biased region" description="Polar residues" evidence="1">
    <location>
        <begin position="516"/>
        <end position="536"/>
    </location>
</feature>
<feature type="compositionally biased region" description="Basic and acidic residues" evidence="1">
    <location>
        <begin position="699"/>
        <end position="709"/>
    </location>
</feature>
<evidence type="ECO:0000256" key="1">
    <source>
        <dbReference type="SAM" id="MobiDB-lite"/>
    </source>
</evidence>
<feature type="region of interest" description="Disordered" evidence="1">
    <location>
        <begin position="550"/>
        <end position="605"/>
    </location>
</feature>
<feature type="region of interest" description="Disordered" evidence="1">
    <location>
        <begin position="97"/>
        <end position="436"/>
    </location>
</feature>
<feature type="compositionally biased region" description="Polar residues" evidence="1">
    <location>
        <begin position="339"/>
        <end position="349"/>
    </location>
</feature>
<feature type="region of interest" description="Disordered" evidence="1">
    <location>
        <begin position="666"/>
        <end position="801"/>
    </location>
</feature>
<evidence type="ECO:0000313" key="2">
    <source>
        <dbReference type="EMBL" id="KAL2915521.1"/>
    </source>
</evidence>